<keyword evidence="1" id="KW-1133">Transmembrane helix</keyword>
<dbReference type="AlphaFoldDB" id="B9DVT6"/>
<dbReference type="EMBL" id="AM946015">
    <property type="protein sequence ID" value="CAR43512.1"/>
    <property type="molecule type" value="Genomic_DNA"/>
</dbReference>
<dbReference type="HOGENOM" id="CLU_2940062_0_0_9"/>
<accession>B9DVT6</accession>
<reference evidence="3" key="1">
    <citation type="journal article" date="2009" name="BMC Genomics">
        <title>Evidence for niche adaptation in the genome of the bovine pathogen Streptococcus uberis.</title>
        <authorList>
            <person name="Ward P.N."/>
            <person name="Holden M.T.G."/>
            <person name="Leigh J.A."/>
            <person name="Lennard N."/>
            <person name="Bignell A."/>
            <person name="Barron A."/>
            <person name="Clark L."/>
            <person name="Quail M.A."/>
            <person name="Woodward J."/>
            <person name="Barrell B.G."/>
            <person name="Egan S.A."/>
            <person name="Field T.R."/>
            <person name="Maskell D."/>
            <person name="Kehoe M."/>
            <person name="Dowson C.G."/>
            <person name="Chanter N."/>
            <person name="Whatmore A.M."/>
            <person name="Bentley S.D."/>
            <person name="Parkhill J."/>
        </authorList>
    </citation>
    <scope>NUCLEOTIDE SEQUENCE [LARGE SCALE GENOMIC DNA]</scope>
    <source>
        <strain evidence="3">ATCC BAA-854 / 0140J</strain>
    </source>
</reference>
<dbReference type="Proteomes" id="UP000000449">
    <property type="component" value="Chromosome"/>
</dbReference>
<gene>
    <name evidence="2" type="ordered locus">SUB1646</name>
</gene>
<feature type="transmembrane region" description="Helical" evidence="1">
    <location>
        <begin position="12"/>
        <end position="29"/>
    </location>
</feature>
<dbReference type="STRING" id="218495.SUB1646"/>
<proteinExistence type="predicted"/>
<sequence length="60" mass="7115">MRRSLVYWIKHILPLAFLLTITYLFITYLANLGHGPFQPKWLEIIGLFLLINIVAIIFRE</sequence>
<evidence type="ECO:0000313" key="3">
    <source>
        <dbReference type="Proteomes" id="UP000000449"/>
    </source>
</evidence>
<organism evidence="2 3">
    <name type="scientific">Streptococcus uberis (strain ATCC BAA-854 / 0140J)</name>
    <dbReference type="NCBI Taxonomy" id="218495"/>
    <lineage>
        <taxon>Bacteria</taxon>
        <taxon>Bacillati</taxon>
        <taxon>Bacillota</taxon>
        <taxon>Bacilli</taxon>
        <taxon>Lactobacillales</taxon>
        <taxon>Streptococcaceae</taxon>
        <taxon>Streptococcus</taxon>
    </lineage>
</organism>
<name>B9DVT6_STRU0</name>
<evidence type="ECO:0000313" key="2">
    <source>
        <dbReference type="EMBL" id="CAR43512.1"/>
    </source>
</evidence>
<dbReference type="KEGG" id="sub:SUB1646"/>
<keyword evidence="3" id="KW-1185">Reference proteome</keyword>
<feature type="transmembrane region" description="Helical" evidence="1">
    <location>
        <begin position="41"/>
        <end position="58"/>
    </location>
</feature>
<evidence type="ECO:0000256" key="1">
    <source>
        <dbReference type="SAM" id="Phobius"/>
    </source>
</evidence>
<keyword evidence="1" id="KW-0812">Transmembrane</keyword>
<keyword evidence="1" id="KW-0472">Membrane</keyword>
<protein>
    <submittedName>
        <fullName evidence="2">Membrane protein</fullName>
    </submittedName>
</protein>